<sequence>MIKIKLFYYLIVKNAKKHFLGFIFVVKLIFLKP</sequence>
<accession>T0F4T8</accession>
<reference evidence="1 2" key="1">
    <citation type="journal article" date="2013" name="Genome Announc.">
        <title>Multiple genome sequences of Helicobacter pylori strains of diverse disease and antibiotic resistance backgrounds from Malaysia.</title>
        <authorList>
            <person name="Rehvathy V."/>
            <person name="Tan M.H."/>
            <person name="Gunaletchumy S.P."/>
            <person name="Teh X."/>
            <person name="Wang S."/>
            <person name="Baybayan P."/>
            <person name="Singh S."/>
            <person name="Ashby M."/>
            <person name="Kaakoush N.O."/>
            <person name="Mitchell H.M."/>
            <person name="Croft L.J."/>
            <person name="Goh K.L."/>
            <person name="Loke M.F."/>
            <person name="Vadivelu J."/>
        </authorList>
    </citation>
    <scope>NUCLEOTIDE SEQUENCE [LARGE SCALE GENOMIC DNA]</scope>
    <source>
        <strain evidence="1 2">UM114</strain>
    </source>
</reference>
<dbReference type="EMBL" id="AUSS01000012">
    <property type="protein sequence ID" value="EPZ93091.1"/>
    <property type="molecule type" value="Genomic_DNA"/>
</dbReference>
<proteinExistence type="predicted"/>
<evidence type="ECO:0000313" key="2">
    <source>
        <dbReference type="Proteomes" id="UP000015605"/>
    </source>
</evidence>
<gene>
    <name evidence="1" type="ORF">N207_00535</name>
</gene>
<comment type="caution">
    <text evidence="1">The sequence shown here is derived from an EMBL/GenBank/DDBJ whole genome shotgun (WGS) entry which is preliminary data.</text>
</comment>
<name>T0F4T8_HELPX</name>
<protein>
    <submittedName>
        <fullName evidence="1">Uncharacterized protein</fullName>
    </submittedName>
</protein>
<evidence type="ECO:0000313" key="1">
    <source>
        <dbReference type="EMBL" id="EPZ93091.1"/>
    </source>
</evidence>
<dbReference type="Proteomes" id="UP000015605">
    <property type="component" value="Unassembled WGS sequence"/>
</dbReference>
<organism evidence="1 2">
    <name type="scientific">Helicobacter pylori UM114</name>
    <dbReference type="NCBI Taxonomy" id="1355531"/>
    <lineage>
        <taxon>Bacteria</taxon>
        <taxon>Pseudomonadati</taxon>
        <taxon>Campylobacterota</taxon>
        <taxon>Epsilonproteobacteria</taxon>
        <taxon>Campylobacterales</taxon>
        <taxon>Helicobacteraceae</taxon>
        <taxon>Helicobacter</taxon>
    </lineage>
</organism>
<dbReference type="AlphaFoldDB" id="T0F4T8"/>